<evidence type="ECO:0000313" key="2">
    <source>
        <dbReference type="EMBL" id="GIY68471.1"/>
    </source>
</evidence>
<dbReference type="GO" id="GO:0008028">
    <property type="term" value="F:monocarboxylic acid transmembrane transporter activity"/>
    <property type="evidence" value="ECO:0007669"/>
    <property type="project" value="TreeGrafter"/>
</dbReference>
<feature type="compositionally biased region" description="Basic and acidic residues" evidence="1">
    <location>
        <begin position="29"/>
        <end position="38"/>
    </location>
</feature>
<dbReference type="PANTHER" id="PTHR11360">
    <property type="entry name" value="MONOCARBOXYLATE TRANSPORTER"/>
    <property type="match status" value="1"/>
</dbReference>
<reference evidence="2 3" key="1">
    <citation type="submission" date="2021-06" db="EMBL/GenBank/DDBJ databases">
        <title>Caerostris extrusa draft genome.</title>
        <authorList>
            <person name="Kono N."/>
            <person name="Arakawa K."/>
        </authorList>
    </citation>
    <scope>NUCLEOTIDE SEQUENCE [LARGE SCALE GENOMIC DNA]</scope>
</reference>
<dbReference type="PANTHER" id="PTHR11360:SF286">
    <property type="entry name" value="GH22266P"/>
    <property type="match status" value="1"/>
</dbReference>
<dbReference type="InterPro" id="IPR036259">
    <property type="entry name" value="MFS_trans_sf"/>
</dbReference>
<accession>A0AAV4VEB2</accession>
<dbReference type="AlphaFoldDB" id="A0AAV4VEB2"/>
<comment type="caution">
    <text evidence="2">The sequence shown here is derived from an EMBL/GenBank/DDBJ whole genome shotgun (WGS) entry which is preliminary data.</text>
</comment>
<gene>
    <name evidence="2" type="primary">slc16a12_1</name>
    <name evidence="2" type="ORF">CEXT_18931</name>
</gene>
<evidence type="ECO:0000313" key="3">
    <source>
        <dbReference type="Proteomes" id="UP001054945"/>
    </source>
</evidence>
<organism evidence="2 3">
    <name type="scientific">Caerostris extrusa</name>
    <name type="common">Bark spider</name>
    <name type="synonym">Caerostris bankana</name>
    <dbReference type="NCBI Taxonomy" id="172846"/>
    <lineage>
        <taxon>Eukaryota</taxon>
        <taxon>Metazoa</taxon>
        <taxon>Ecdysozoa</taxon>
        <taxon>Arthropoda</taxon>
        <taxon>Chelicerata</taxon>
        <taxon>Arachnida</taxon>
        <taxon>Araneae</taxon>
        <taxon>Araneomorphae</taxon>
        <taxon>Entelegynae</taxon>
        <taxon>Araneoidea</taxon>
        <taxon>Araneidae</taxon>
        <taxon>Caerostris</taxon>
    </lineage>
</organism>
<dbReference type="InterPro" id="IPR050327">
    <property type="entry name" value="Proton-linked_MCT"/>
</dbReference>
<dbReference type="Gene3D" id="1.20.1250.20">
    <property type="entry name" value="MFS general substrate transporter like domains"/>
    <property type="match status" value="1"/>
</dbReference>
<feature type="region of interest" description="Disordered" evidence="1">
    <location>
        <begin position="13"/>
        <end position="67"/>
    </location>
</feature>
<dbReference type="Proteomes" id="UP001054945">
    <property type="component" value="Unassembled WGS sequence"/>
</dbReference>
<protein>
    <submittedName>
        <fullName evidence="2">Monocarboxylate transporter 12</fullName>
    </submittedName>
</protein>
<evidence type="ECO:0000256" key="1">
    <source>
        <dbReference type="SAM" id="MobiDB-lite"/>
    </source>
</evidence>
<dbReference type="SUPFAM" id="SSF103473">
    <property type="entry name" value="MFS general substrate transporter"/>
    <property type="match status" value="1"/>
</dbReference>
<sequence>MAVRMFEEFVCRDDEGRSGGGGGGGRRGRGVEFPDHPSPKTALHPGPAGGGGGRGGGGLLDPGAPRRRVGVGDRVRLLHVQRGGGRHRLQLRHLPRALRQLLQVQQGEDGVGGVPADGGYLLAGPVVSALTNKFGCRPVTIAGSIISCIAFLLSIGAPSIDVLMVTYGILAGKFKHIYTNIIILDILLPWCQKTIPKALAISGTDKAKRILLAHGRVCKKGGNQFGLIYLPAIVSVDTTFPRKGPLPLAVCGSGMGAFVFAPRPDAALDTYSWQGAPAHHGRVLPQLLRLLAPSMRPWNPGGQDGTGAGFFLYSHNIFMEGLSNNLF</sequence>
<feature type="compositionally biased region" description="Gly residues" evidence="1">
    <location>
        <begin position="47"/>
        <end position="60"/>
    </location>
</feature>
<proteinExistence type="predicted"/>
<keyword evidence="3" id="KW-1185">Reference proteome</keyword>
<dbReference type="EMBL" id="BPLR01014381">
    <property type="protein sequence ID" value="GIY68471.1"/>
    <property type="molecule type" value="Genomic_DNA"/>
</dbReference>
<name>A0AAV4VEB2_CAEEX</name>